<dbReference type="InterPro" id="IPR038235">
    <property type="entry name" value="RGI1_sf"/>
</dbReference>
<dbReference type="EMBL" id="KV454426">
    <property type="protein sequence ID" value="ODQ83219.1"/>
    <property type="molecule type" value="Genomic_DNA"/>
</dbReference>
<comment type="similarity">
    <text evidence="3">Belongs to the RGI1 family.</text>
</comment>
<keyword evidence="7" id="KW-1185">Reference proteome</keyword>
<reference evidence="7" key="1">
    <citation type="submission" date="2016-05" db="EMBL/GenBank/DDBJ databases">
        <title>Comparative genomics of biotechnologically important yeasts.</title>
        <authorList>
            <consortium name="DOE Joint Genome Institute"/>
            <person name="Riley R."/>
            <person name="Haridas S."/>
            <person name="Wolfe K.H."/>
            <person name="Lopes M.R."/>
            <person name="Hittinger C.T."/>
            <person name="Goker M."/>
            <person name="Salamov A."/>
            <person name="Wisecaver J."/>
            <person name="Long T.M."/>
            <person name="Aerts A.L."/>
            <person name="Barry K."/>
            <person name="Choi C."/>
            <person name="Clum A."/>
            <person name="Coughlan A.Y."/>
            <person name="Deshpande S."/>
            <person name="Douglass A.P."/>
            <person name="Hanson S.J."/>
            <person name="Klenk H.-P."/>
            <person name="Labutti K."/>
            <person name="Lapidus A."/>
            <person name="Lindquist E."/>
            <person name="Lipzen A."/>
            <person name="Meier-Kolthoff J.P."/>
            <person name="Ohm R.A."/>
            <person name="Otillar R.P."/>
            <person name="Pangilinan J."/>
            <person name="Peng Y."/>
            <person name="Rokas A."/>
            <person name="Rosa C.A."/>
            <person name="Scheuner C."/>
            <person name="Sibirny A.A."/>
            <person name="Slot J.C."/>
            <person name="Stielow J.B."/>
            <person name="Sun H."/>
            <person name="Kurtzman C.P."/>
            <person name="Blackwell M."/>
            <person name="Grigoriev I.V."/>
            <person name="Jeffries T.W."/>
        </authorList>
    </citation>
    <scope>NUCLEOTIDE SEQUENCE [LARGE SCALE GENOMIC DNA]</scope>
    <source>
        <strain evidence="7">NRRL Y-12698</strain>
    </source>
</reference>
<feature type="region of interest" description="Disordered" evidence="5">
    <location>
        <begin position="1"/>
        <end position="28"/>
    </location>
</feature>
<comment type="subcellular location">
    <subcellularLocation>
        <location evidence="2">Cell membrane</location>
        <topology evidence="2">Peripheral membrane protein</topology>
    </subcellularLocation>
</comment>
<gene>
    <name evidence="6" type="ORF">BABINDRAFT_159656</name>
</gene>
<dbReference type="Proteomes" id="UP000094336">
    <property type="component" value="Unassembled WGS sequence"/>
</dbReference>
<dbReference type="Pfam" id="PF10843">
    <property type="entry name" value="RGI1"/>
    <property type="match status" value="1"/>
</dbReference>
<evidence type="ECO:0000256" key="2">
    <source>
        <dbReference type="ARBA" id="ARBA00004202"/>
    </source>
</evidence>
<evidence type="ECO:0000313" key="6">
    <source>
        <dbReference type="EMBL" id="ODQ83219.1"/>
    </source>
</evidence>
<dbReference type="RefSeq" id="XP_018988547.1">
    <property type="nucleotide sequence ID" value="XM_019127802.1"/>
</dbReference>
<evidence type="ECO:0000256" key="1">
    <source>
        <dbReference type="ARBA" id="ARBA00003033"/>
    </source>
</evidence>
<proteinExistence type="inferred from homology"/>
<dbReference type="InterPro" id="IPR022554">
    <property type="entry name" value="RGI1"/>
</dbReference>
<dbReference type="OrthoDB" id="4082176at2759"/>
<dbReference type="AlphaFoldDB" id="A0A1E3QZV0"/>
<accession>A0A1E3QZV0</accession>
<protein>
    <recommendedName>
        <fullName evidence="4">Respiratory growth induced protein 1</fullName>
    </recommendedName>
</protein>
<evidence type="ECO:0000313" key="7">
    <source>
        <dbReference type="Proteomes" id="UP000094336"/>
    </source>
</evidence>
<dbReference type="GO" id="GO:0005886">
    <property type="term" value="C:plasma membrane"/>
    <property type="evidence" value="ECO:0007669"/>
    <property type="project" value="UniProtKB-SubCell"/>
</dbReference>
<organism evidence="6 7">
    <name type="scientific">Babjeviella inositovora NRRL Y-12698</name>
    <dbReference type="NCBI Taxonomy" id="984486"/>
    <lineage>
        <taxon>Eukaryota</taxon>
        <taxon>Fungi</taxon>
        <taxon>Dikarya</taxon>
        <taxon>Ascomycota</taxon>
        <taxon>Saccharomycotina</taxon>
        <taxon>Pichiomycetes</taxon>
        <taxon>Serinales incertae sedis</taxon>
        <taxon>Babjeviella</taxon>
    </lineage>
</organism>
<evidence type="ECO:0000256" key="5">
    <source>
        <dbReference type="SAM" id="MobiDB-lite"/>
    </source>
</evidence>
<dbReference type="GO" id="GO:0006112">
    <property type="term" value="P:energy reserve metabolic process"/>
    <property type="evidence" value="ECO:0007669"/>
    <property type="project" value="InterPro"/>
</dbReference>
<comment type="function">
    <text evidence="1">Involved in the control of energetic metabolism and significantly contribute to cell fitness, especially under respiratory growth conditions.</text>
</comment>
<dbReference type="Gene3D" id="3.40.1000.40">
    <property type="entry name" value="Respiratory growth induced protein 1"/>
    <property type="match status" value="1"/>
</dbReference>
<sequence length="183" mass="21334">MKKKVRRSSSAGSFNINEIGPAPRRPSQIPPVREFDELISFEQYLQDETWDNEFDFVHAKLKYYPPFIMAECKNDPEKIKDTMNKKSRKFIRNLNHHIDKHLLKEINERSGLVMNLKKVDAKDSFEKLVWSYVDEGNHGIDDSVPRKFKVSMDVTCNNENPCVIVDYKSIPIPVDEDESAIMD</sequence>
<name>A0A1E3QZV0_9ASCO</name>
<evidence type="ECO:0000256" key="3">
    <source>
        <dbReference type="ARBA" id="ARBA00009268"/>
    </source>
</evidence>
<dbReference type="GeneID" id="30145655"/>
<evidence type="ECO:0000256" key="4">
    <source>
        <dbReference type="ARBA" id="ARBA00021474"/>
    </source>
</evidence>